<dbReference type="InterPro" id="IPR058533">
    <property type="entry name" value="Cation_efflux_TM"/>
</dbReference>
<dbReference type="PANTHER" id="PTHR43840">
    <property type="entry name" value="MITOCHONDRIAL METAL TRANSPORTER 1-RELATED"/>
    <property type="match status" value="1"/>
</dbReference>
<evidence type="ECO:0000259" key="7">
    <source>
        <dbReference type="Pfam" id="PF01545"/>
    </source>
</evidence>
<protein>
    <submittedName>
        <fullName evidence="8">Cation transporter</fullName>
    </submittedName>
</protein>
<organism evidence="8">
    <name type="scientific">Ignisphaera aggregans</name>
    <dbReference type="NCBI Taxonomy" id="334771"/>
    <lineage>
        <taxon>Archaea</taxon>
        <taxon>Thermoproteota</taxon>
        <taxon>Thermoprotei</taxon>
        <taxon>Desulfurococcales</taxon>
        <taxon>Desulfurococcaceae</taxon>
        <taxon>Ignisphaera</taxon>
    </lineage>
</organism>
<feature type="transmembrane region" description="Helical" evidence="6">
    <location>
        <begin position="161"/>
        <end position="180"/>
    </location>
</feature>
<dbReference type="SUPFAM" id="SSF161111">
    <property type="entry name" value="Cation efflux protein transmembrane domain-like"/>
    <property type="match status" value="1"/>
</dbReference>
<feature type="domain" description="Cation efflux protein transmembrane" evidence="7">
    <location>
        <begin position="19"/>
        <end position="210"/>
    </location>
</feature>
<reference evidence="8" key="1">
    <citation type="journal article" date="2020" name="mSystems">
        <title>Genome- and Community-Level Interaction Insights into Carbon Utilization and Element Cycling Functions of Hydrothermarchaeota in Hydrothermal Sediment.</title>
        <authorList>
            <person name="Zhou Z."/>
            <person name="Liu Y."/>
            <person name="Xu W."/>
            <person name="Pan J."/>
            <person name="Luo Z.H."/>
            <person name="Li M."/>
        </authorList>
    </citation>
    <scope>NUCLEOTIDE SEQUENCE [LARGE SCALE GENOMIC DNA]</scope>
    <source>
        <strain evidence="8">SpSt-658</strain>
    </source>
</reference>
<evidence type="ECO:0000256" key="6">
    <source>
        <dbReference type="SAM" id="Phobius"/>
    </source>
</evidence>
<dbReference type="AlphaFoldDB" id="A0A7C4GZ31"/>
<dbReference type="GO" id="GO:0016020">
    <property type="term" value="C:membrane"/>
    <property type="evidence" value="ECO:0007669"/>
    <property type="project" value="UniProtKB-SubCell"/>
</dbReference>
<feature type="transmembrane region" description="Helical" evidence="6">
    <location>
        <begin position="122"/>
        <end position="141"/>
    </location>
</feature>
<comment type="subcellular location">
    <subcellularLocation>
        <location evidence="1">Membrane</location>
        <topology evidence="1">Multi-pass membrane protein</topology>
    </subcellularLocation>
</comment>
<evidence type="ECO:0000256" key="5">
    <source>
        <dbReference type="ARBA" id="ARBA00023136"/>
    </source>
</evidence>
<keyword evidence="3 6" id="KW-0812">Transmembrane</keyword>
<keyword evidence="4 6" id="KW-1133">Transmembrane helix</keyword>
<comment type="caution">
    <text evidence="8">The sequence shown here is derived from an EMBL/GenBank/DDBJ whole genome shotgun (WGS) entry which is preliminary data.</text>
</comment>
<dbReference type="EMBL" id="DTCA01000076">
    <property type="protein sequence ID" value="HGM07245.1"/>
    <property type="molecule type" value="Genomic_DNA"/>
</dbReference>
<evidence type="ECO:0000256" key="2">
    <source>
        <dbReference type="ARBA" id="ARBA00022448"/>
    </source>
</evidence>
<accession>A0A7C4GZ31</accession>
<feature type="transmembrane region" description="Helical" evidence="6">
    <location>
        <begin position="49"/>
        <end position="69"/>
    </location>
</feature>
<keyword evidence="2" id="KW-0813">Transport</keyword>
<feature type="transmembrane region" description="Helical" evidence="6">
    <location>
        <begin position="186"/>
        <end position="206"/>
    </location>
</feature>
<evidence type="ECO:0000256" key="1">
    <source>
        <dbReference type="ARBA" id="ARBA00004141"/>
    </source>
</evidence>
<feature type="transmembrane region" description="Helical" evidence="6">
    <location>
        <begin position="21"/>
        <end position="43"/>
    </location>
</feature>
<dbReference type="InterPro" id="IPR027469">
    <property type="entry name" value="Cation_efflux_TMD_sf"/>
</dbReference>
<proteinExistence type="predicted"/>
<evidence type="ECO:0000256" key="4">
    <source>
        <dbReference type="ARBA" id="ARBA00022989"/>
    </source>
</evidence>
<dbReference type="InterPro" id="IPR050291">
    <property type="entry name" value="CDF_Transporter"/>
</dbReference>
<name>A0A7C4GZ31_9CREN</name>
<dbReference type="PANTHER" id="PTHR43840:SF30">
    <property type="entry name" value="TRANSPORT PROTEIN, HYPOTHETICAL"/>
    <property type="match status" value="1"/>
</dbReference>
<evidence type="ECO:0000313" key="8">
    <source>
        <dbReference type="EMBL" id="HGM07245.1"/>
    </source>
</evidence>
<sequence>MNANMKEIRYRLRETYKILMVVVILSITGLVIEFIFAYMYSSMILYTDVVHWIVDTALEIISLIMFFIISKIYRKFDWSIFILEYIISIFVILVVFSFYLLSLMEYLSVYSTSIMEPSTTNAYLAIVTAIGGIITIATFYIEKKAYKRLKIEILKIDSTHAVIDIIVSIIASIGIVLTALTKNLIIELAVVLFVFFVALQTLLNLVKDILKPLLGFESHLHLKIELVSRLNRIVSDKVVLGNVELKKIGSIYIAKVEIYLDPRITIGEAHKLRETVNIICREVSELIYHVDVVFYPKKRYRKVKKFEKQYPRKY</sequence>
<feature type="transmembrane region" description="Helical" evidence="6">
    <location>
        <begin position="81"/>
        <end position="102"/>
    </location>
</feature>
<gene>
    <name evidence="8" type="ORF">ENU31_02390</name>
</gene>
<keyword evidence="5 6" id="KW-0472">Membrane</keyword>
<dbReference type="GO" id="GO:0008324">
    <property type="term" value="F:monoatomic cation transmembrane transporter activity"/>
    <property type="evidence" value="ECO:0007669"/>
    <property type="project" value="InterPro"/>
</dbReference>
<dbReference type="Pfam" id="PF01545">
    <property type="entry name" value="Cation_efflux"/>
    <property type="match status" value="1"/>
</dbReference>
<evidence type="ECO:0000256" key="3">
    <source>
        <dbReference type="ARBA" id="ARBA00022692"/>
    </source>
</evidence>
<dbReference type="Gene3D" id="1.20.1510.10">
    <property type="entry name" value="Cation efflux protein transmembrane domain"/>
    <property type="match status" value="1"/>
</dbReference>